<evidence type="ECO:0000313" key="2">
    <source>
        <dbReference type="Proteomes" id="UP000228495"/>
    </source>
</evidence>
<dbReference type="EMBL" id="PCSU01000031">
    <property type="protein sequence ID" value="PIP56632.1"/>
    <property type="molecule type" value="Genomic_DNA"/>
</dbReference>
<comment type="caution">
    <text evidence="1">The sequence shown here is derived from an EMBL/GenBank/DDBJ whole genome shotgun (WGS) entry which is preliminary data.</text>
</comment>
<evidence type="ECO:0008006" key="3">
    <source>
        <dbReference type="Google" id="ProtNLM"/>
    </source>
</evidence>
<proteinExistence type="predicted"/>
<reference evidence="1 2" key="1">
    <citation type="submission" date="2017-09" db="EMBL/GenBank/DDBJ databases">
        <title>Depth-based differentiation of microbial function through sediment-hosted aquifers and enrichment of novel symbionts in the deep terrestrial subsurface.</title>
        <authorList>
            <person name="Probst A.J."/>
            <person name="Ladd B."/>
            <person name="Jarett J.K."/>
            <person name="Geller-Mcgrath D.E."/>
            <person name="Sieber C.M."/>
            <person name="Emerson J.B."/>
            <person name="Anantharaman K."/>
            <person name="Thomas B.C."/>
            <person name="Malmstrom R."/>
            <person name="Stieglmeier M."/>
            <person name="Klingl A."/>
            <person name="Woyke T."/>
            <person name="Ryan C.M."/>
            <person name="Banfield J.F."/>
        </authorList>
    </citation>
    <scope>NUCLEOTIDE SEQUENCE [LARGE SCALE GENOMIC DNA]</scope>
    <source>
        <strain evidence="1">CG22_combo_CG10-13_8_21_14_all_39_12</strain>
    </source>
</reference>
<dbReference type="SUPFAM" id="SSF158446">
    <property type="entry name" value="IVS-encoded protein-like"/>
    <property type="match status" value="1"/>
</dbReference>
<gene>
    <name evidence="1" type="ORF">COX05_02085</name>
</gene>
<dbReference type="Gene3D" id="1.20.1440.60">
    <property type="entry name" value="23S rRNA-intervening sequence"/>
    <property type="match status" value="1"/>
</dbReference>
<dbReference type="InterPro" id="IPR036583">
    <property type="entry name" value="23S_rRNA_IVS_sf"/>
</dbReference>
<name>A0A2H0BG33_UNCKA</name>
<dbReference type="NCBIfam" id="TIGR04258">
    <property type="entry name" value="4helix_suffix"/>
    <property type="match status" value="1"/>
</dbReference>
<evidence type="ECO:0000313" key="1">
    <source>
        <dbReference type="EMBL" id="PIP56632.1"/>
    </source>
</evidence>
<accession>A0A2H0BG33</accession>
<protein>
    <recommendedName>
        <fullName evidence="3">Four helix bundle protein</fullName>
    </recommendedName>
</protein>
<sequence length="203" mass="23564">MFVVDGQFKPQSYKKLFTYWFSVIIYDKTVEFTDTYIKSWKLKEQMVGAARSGKQNIVEGSDDLRTSIKIGIKLCGTSKGSIEELIGDMEDFLRQRKLKKYSKNEERIILFRKRVGLLVRTLSSLGNLGLQEHDYERRVTENLARVSLPPEPETAANFMLTLCHQLSFLLEKQIQGLEDKHKREGGFTEKLYTARKSYLKHNS</sequence>
<organism evidence="1 2">
    <name type="scientific">candidate division WWE3 bacterium CG22_combo_CG10-13_8_21_14_all_39_12</name>
    <dbReference type="NCBI Taxonomy" id="1975094"/>
    <lineage>
        <taxon>Bacteria</taxon>
        <taxon>Katanobacteria</taxon>
    </lineage>
</organism>
<dbReference type="InterPro" id="IPR026354">
    <property type="entry name" value="4helix_suffix_dom"/>
</dbReference>
<dbReference type="AlphaFoldDB" id="A0A2H0BG33"/>
<dbReference type="Proteomes" id="UP000228495">
    <property type="component" value="Unassembled WGS sequence"/>
</dbReference>